<evidence type="ECO:0000313" key="3">
    <source>
        <dbReference type="EMBL" id="CAB1431574.1"/>
    </source>
</evidence>
<name>A0A9N7UGF7_PLEPL</name>
<protein>
    <submittedName>
        <fullName evidence="3">Uncharacterized protein</fullName>
    </submittedName>
</protein>
<accession>A0A9N7UGF7</accession>
<keyword evidence="2" id="KW-0812">Transmembrane</keyword>
<keyword evidence="2" id="KW-0472">Membrane</keyword>
<organism evidence="3 4">
    <name type="scientific">Pleuronectes platessa</name>
    <name type="common">European plaice</name>
    <dbReference type="NCBI Taxonomy" id="8262"/>
    <lineage>
        <taxon>Eukaryota</taxon>
        <taxon>Metazoa</taxon>
        <taxon>Chordata</taxon>
        <taxon>Craniata</taxon>
        <taxon>Vertebrata</taxon>
        <taxon>Euteleostomi</taxon>
        <taxon>Actinopterygii</taxon>
        <taxon>Neopterygii</taxon>
        <taxon>Teleostei</taxon>
        <taxon>Neoteleostei</taxon>
        <taxon>Acanthomorphata</taxon>
        <taxon>Carangaria</taxon>
        <taxon>Pleuronectiformes</taxon>
        <taxon>Pleuronectoidei</taxon>
        <taxon>Pleuronectidae</taxon>
        <taxon>Pleuronectes</taxon>
    </lineage>
</organism>
<keyword evidence="4" id="KW-1185">Reference proteome</keyword>
<gene>
    <name evidence="3" type="ORF">PLEPLA_LOCUS19631</name>
</gene>
<evidence type="ECO:0000313" key="4">
    <source>
        <dbReference type="Proteomes" id="UP001153269"/>
    </source>
</evidence>
<feature type="transmembrane region" description="Helical" evidence="2">
    <location>
        <begin position="67"/>
        <end position="89"/>
    </location>
</feature>
<sequence length="182" mass="20825">MGATALHSQCEIMIVEDEWGVRCRRVGALRRRVPLSPLISNCARHSWARRTQFAPPRPTRRAHTRDCLLVSLYFRCLFRLPLFVGSIWFQQFPFLQLVLRLEPATAQIFPFPAALFPEPPPYHPPPPLLKEPLASAEVWQLPVEVASHITAGEHVRGGTAPERSSWKKQRAQQRHRVADAQE</sequence>
<evidence type="ECO:0000256" key="1">
    <source>
        <dbReference type="SAM" id="MobiDB-lite"/>
    </source>
</evidence>
<evidence type="ECO:0000256" key="2">
    <source>
        <dbReference type="SAM" id="Phobius"/>
    </source>
</evidence>
<reference evidence="3" key="1">
    <citation type="submission" date="2020-03" db="EMBL/GenBank/DDBJ databases">
        <authorList>
            <person name="Weist P."/>
        </authorList>
    </citation>
    <scope>NUCLEOTIDE SEQUENCE</scope>
</reference>
<feature type="region of interest" description="Disordered" evidence="1">
    <location>
        <begin position="152"/>
        <end position="182"/>
    </location>
</feature>
<keyword evidence="2" id="KW-1133">Transmembrane helix</keyword>
<proteinExistence type="predicted"/>
<dbReference type="AlphaFoldDB" id="A0A9N7UGF7"/>
<dbReference type="Proteomes" id="UP001153269">
    <property type="component" value="Unassembled WGS sequence"/>
</dbReference>
<dbReference type="EMBL" id="CADEAL010001348">
    <property type="protein sequence ID" value="CAB1431574.1"/>
    <property type="molecule type" value="Genomic_DNA"/>
</dbReference>
<feature type="compositionally biased region" description="Basic residues" evidence="1">
    <location>
        <begin position="166"/>
        <end position="175"/>
    </location>
</feature>
<comment type="caution">
    <text evidence="3">The sequence shown here is derived from an EMBL/GenBank/DDBJ whole genome shotgun (WGS) entry which is preliminary data.</text>
</comment>